<reference evidence="2" key="1">
    <citation type="journal article" date="2019" name="bioRxiv">
        <title>The Genome of the Zebra Mussel, Dreissena polymorpha: A Resource for Invasive Species Research.</title>
        <authorList>
            <person name="McCartney M.A."/>
            <person name="Auch B."/>
            <person name="Kono T."/>
            <person name="Mallez S."/>
            <person name="Zhang Y."/>
            <person name="Obille A."/>
            <person name="Becker A."/>
            <person name="Abrahante J.E."/>
            <person name="Garbe J."/>
            <person name="Badalamenti J.P."/>
            <person name="Herman A."/>
            <person name="Mangelson H."/>
            <person name="Liachko I."/>
            <person name="Sullivan S."/>
            <person name="Sone E.D."/>
            <person name="Koren S."/>
            <person name="Silverstein K.A.T."/>
            <person name="Beckman K.B."/>
            <person name="Gohl D.M."/>
        </authorList>
    </citation>
    <scope>NUCLEOTIDE SEQUENCE</scope>
    <source>
        <strain evidence="2">Duluth1</strain>
        <tissue evidence="2">Whole animal</tissue>
    </source>
</reference>
<reference evidence="2" key="2">
    <citation type="submission" date="2020-11" db="EMBL/GenBank/DDBJ databases">
        <authorList>
            <person name="McCartney M.A."/>
            <person name="Auch B."/>
            <person name="Kono T."/>
            <person name="Mallez S."/>
            <person name="Becker A."/>
            <person name="Gohl D.M."/>
            <person name="Silverstein K.A.T."/>
            <person name="Koren S."/>
            <person name="Bechman K.B."/>
            <person name="Herman A."/>
            <person name="Abrahante J.E."/>
            <person name="Garbe J."/>
        </authorList>
    </citation>
    <scope>NUCLEOTIDE SEQUENCE</scope>
    <source>
        <strain evidence="2">Duluth1</strain>
        <tissue evidence="2">Whole animal</tissue>
    </source>
</reference>
<proteinExistence type="predicted"/>
<dbReference type="AlphaFoldDB" id="A0A9D4RTN9"/>
<keyword evidence="3" id="KW-1185">Reference proteome</keyword>
<dbReference type="Proteomes" id="UP000828390">
    <property type="component" value="Unassembled WGS sequence"/>
</dbReference>
<protein>
    <submittedName>
        <fullName evidence="2">Uncharacterized protein</fullName>
    </submittedName>
</protein>
<evidence type="ECO:0000256" key="1">
    <source>
        <dbReference type="SAM" id="SignalP"/>
    </source>
</evidence>
<evidence type="ECO:0000313" key="3">
    <source>
        <dbReference type="Proteomes" id="UP000828390"/>
    </source>
</evidence>
<comment type="caution">
    <text evidence="2">The sequence shown here is derived from an EMBL/GenBank/DDBJ whole genome shotgun (WGS) entry which is preliminary data.</text>
</comment>
<evidence type="ECO:0000313" key="2">
    <source>
        <dbReference type="EMBL" id="KAH3881281.1"/>
    </source>
</evidence>
<feature type="signal peptide" evidence="1">
    <location>
        <begin position="1"/>
        <end position="28"/>
    </location>
</feature>
<feature type="chain" id="PRO_5038384196" evidence="1">
    <location>
        <begin position="29"/>
        <end position="54"/>
    </location>
</feature>
<gene>
    <name evidence="2" type="ORF">DPMN_005206</name>
</gene>
<sequence>MLDVILVRACSMSLMALLLLLLASVTFANPASRMDVMLLINNVGLTSDDLTLSV</sequence>
<accession>A0A9D4RTN9</accession>
<name>A0A9D4RTN9_DREPO</name>
<keyword evidence="1" id="KW-0732">Signal</keyword>
<organism evidence="2 3">
    <name type="scientific">Dreissena polymorpha</name>
    <name type="common">Zebra mussel</name>
    <name type="synonym">Mytilus polymorpha</name>
    <dbReference type="NCBI Taxonomy" id="45954"/>
    <lineage>
        <taxon>Eukaryota</taxon>
        <taxon>Metazoa</taxon>
        <taxon>Spiralia</taxon>
        <taxon>Lophotrochozoa</taxon>
        <taxon>Mollusca</taxon>
        <taxon>Bivalvia</taxon>
        <taxon>Autobranchia</taxon>
        <taxon>Heteroconchia</taxon>
        <taxon>Euheterodonta</taxon>
        <taxon>Imparidentia</taxon>
        <taxon>Neoheterodontei</taxon>
        <taxon>Myida</taxon>
        <taxon>Dreissenoidea</taxon>
        <taxon>Dreissenidae</taxon>
        <taxon>Dreissena</taxon>
    </lineage>
</organism>
<dbReference type="EMBL" id="JAIWYP010000001">
    <property type="protein sequence ID" value="KAH3881281.1"/>
    <property type="molecule type" value="Genomic_DNA"/>
</dbReference>